<dbReference type="GO" id="GO:0016874">
    <property type="term" value="F:ligase activity"/>
    <property type="evidence" value="ECO:0007669"/>
    <property type="project" value="UniProtKB-KW"/>
</dbReference>
<feature type="region of interest" description="Disordered" evidence="5">
    <location>
        <begin position="212"/>
        <end position="239"/>
    </location>
</feature>
<keyword evidence="4 6" id="KW-0472">Membrane</keyword>
<dbReference type="OrthoDB" id="5104588at2"/>
<organism evidence="8 9">
    <name type="scientific">Nocardioides jishulii</name>
    <dbReference type="NCBI Taxonomy" id="2575440"/>
    <lineage>
        <taxon>Bacteria</taxon>
        <taxon>Bacillati</taxon>
        <taxon>Actinomycetota</taxon>
        <taxon>Actinomycetes</taxon>
        <taxon>Propionibacteriales</taxon>
        <taxon>Nocardioidaceae</taxon>
        <taxon>Nocardioides</taxon>
    </lineage>
</organism>
<keyword evidence="3 6" id="KW-1133">Transmembrane helix</keyword>
<accession>A0A4V5TR43</accession>
<evidence type="ECO:0000259" key="7">
    <source>
        <dbReference type="Pfam" id="PF04932"/>
    </source>
</evidence>
<gene>
    <name evidence="8" type="ORF">FC770_00545</name>
</gene>
<dbReference type="PANTHER" id="PTHR37422">
    <property type="entry name" value="TEICHURONIC ACID BIOSYNTHESIS PROTEIN TUAE"/>
    <property type="match status" value="1"/>
</dbReference>
<feature type="domain" description="O-antigen ligase-related" evidence="7">
    <location>
        <begin position="21"/>
        <end position="153"/>
    </location>
</feature>
<protein>
    <submittedName>
        <fullName evidence="8">O-antigen ligase family protein</fullName>
    </submittedName>
</protein>
<dbReference type="AlphaFoldDB" id="A0A4V5TR43"/>
<comment type="subcellular location">
    <subcellularLocation>
        <location evidence="1">Membrane</location>
        <topology evidence="1">Multi-pass membrane protein</topology>
    </subcellularLocation>
</comment>
<comment type="caution">
    <text evidence="8">The sequence shown here is derived from an EMBL/GenBank/DDBJ whole genome shotgun (WGS) entry which is preliminary data.</text>
</comment>
<feature type="transmembrane region" description="Helical" evidence="6">
    <location>
        <begin position="10"/>
        <end position="28"/>
    </location>
</feature>
<feature type="transmembrane region" description="Helical" evidence="6">
    <location>
        <begin position="59"/>
        <end position="80"/>
    </location>
</feature>
<keyword evidence="9" id="KW-1185">Reference proteome</keyword>
<dbReference type="EMBL" id="SZPY01000001">
    <property type="protein sequence ID" value="TKI63713.1"/>
    <property type="molecule type" value="Genomic_DNA"/>
</dbReference>
<dbReference type="PANTHER" id="PTHR37422:SF13">
    <property type="entry name" value="LIPOPOLYSACCHARIDE BIOSYNTHESIS PROTEIN PA4999-RELATED"/>
    <property type="match status" value="1"/>
</dbReference>
<evidence type="ECO:0000313" key="8">
    <source>
        <dbReference type="EMBL" id="TKI63713.1"/>
    </source>
</evidence>
<feature type="transmembrane region" description="Helical" evidence="6">
    <location>
        <begin position="34"/>
        <end position="52"/>
    </location>
</feature>
<dbReference type="InterPro" id="IPR051533">
    <property type="entry name" value="WaaL-like"/>
</dbReference>
<keyword evidence="2 6" id="KW-0812">Transmembrane</keyword>
<proteinExistence type="predicted"/>
<evidence type="ECO:0000256" key="4">
    <source>
        <dbReference type="ARBA" id="ARBA00023136"/>
    </source>
</evidence>
<reference evidence="8 9" key="1">
    <citation type="submission" date="2019-04" db="EMBL/GenBank/DDBJ databases">
        <authorList>
            <person name="Dong K."/>
        </authorList>
    </citation>
    <scope>NUCLEOTIDE SEQUENCE [LARGE SCALE GENOMIC DNA]</scope>
    <source>
        <strain evidence="9">dk3543</strain>
    </source>
</reference>
<dbReference type="GO" id="GO:0016020">
    <property type="term" value="C:membrane"/>
    <property type="evidence" value="ECO:0007669"/>
    <property type="project" value="UniProtKB-SubCell"/>
</dbReference>
<dbReference type="Proteomes" id="UP000307808">
    <property type="component" value="Unassembled WGS sequence"/>
</dbReference>
<keyword evidence="8" id="KW-0436">Ligase</keyword>
<evidence type="ECO:0000256" key="5">
    <source>
        <dbReference type="SAM" id="MobiDB-lite"/>
    </source>
</evidence>
<feature type="transmembrane region" description="Helical" evidence="6">
    <location>
        <begin position="173"/>
        <end position="191"/>
    </location>
</feature>
<evidence type="ECO:0000256" key="6">
    <source>
        <dbReference type="SAM" id="Phobius"/>
    </source>
</evidence>
<evidence type="ECO:0000256" key="2">
    <source>
        <dbReference type="ARBA" id="ARBA00022692"/>
    </source>
</evidence>
<feature type="compositionally biased region" description="Basic and acidic residues" evidence="5">
    <location>
        <begin position="215"/>
        <end position="232"/>
    </location>
</feature>
<feature type="transmembrane region" description="Helical" evidence="6">
    <location>
        <begin position="141"/>
        <end position="161"/>
    </location>
</feature>
<dbReference type="Pfam" id="PF04932">
    <property type="entry name" value="Wzy_C"/>
    <property type="match status" value="1"/>
</dbReference>
<evidence type="ECO:0000313" key="9">
    <source>
        <dbReference type="Proteomes" id="UP000307808"/>
    </source>
</evidence>
<evidence type="ECO:0000256" key="3">
    <source>
        <dbReference type="ARBA" id="ARBA00022989"/>
    </source>
</evidence>
<dbReference type="InterPro" id="IPR007016">
    <property type="entry name" value="O-antigen_ligase-rel_domated"/>
</dbReference>
<evidence type="ECO:0000256" key="1">
    <source>
        <dbReference type="ARBA" id="ARBA00004141"/>
    </source>
</evidence>
<sequence>MIDDQSRGKFVKCVTFAMGAALFYFGVLPPGTRGGLIATVGMAALIPLVRLFGGKATKLRLRLFAALVLLASVGLSAGLLERLIQGRLAVSDREDGTLNGRLEMWPRALASIRESPIFGKGPGASLDINNGISFHNALLDITVDLGLIGVSIWTALIVLSLRALQGNSSRIRLSMVAGTLLLTVILLSGYWHPSPTLWAVVGFMTTLGPGGRAFPSERQEEEHVPTADERVSSVRRRRY</sequence>
<name>A0A4V5TR43_9ACTN</name>